<dbReference type="EMBL" id="LLXL01004134">
    <property type="protein sequence ID" value="PKK57744.1"/>
    <property type="molecule type" value="Genomic_DNA"/>
</dbReference>
<reference evidence="2 3" key="2">
    <citation type="submission" date="2017-10" db="EMBL/GenBank/DDBJ databases">
        <title>Extensive intraspecific genome diversity in a model arbuscular mycorrhizal fungus.</title>
        <authorList>
            <person name="Chen E.C.H."/>
            <person name="Morin E."/>
            <person name="Baudet D."/>
            <person name="Noel J."/>
            <person name="Ndikumana S."/>
            <person name="Charron P."/>
            <person name="St-Onge C."/>
            <person name="Giorgi J."/>
            <person name="Grigoriev I.V."/>
            <person name="Roux C."/>
            <person name="Martin F.M."/>
            <person name="Corradi N."/>
        </authorList>
    </citation>
    <scope>NUCLEOTIDE SEQUENCE [LARGE SCALE GENOMIC DNA]</scope>
    <source>
        <strain evidence="2 3">C2</strain>
    </source>
</reference>
<dbReference type="InterPro" id="IPR036691">
    <property type="entry name" value="Endo/exonu/phosph_ase_sf"/>
</dbReference>
<dbReference type="AlphaFoldDB" id="A0A2N1M7X5"/>
<proteinExistence type="predicted"/>
<evidence type="ECO:0008006" key="4">
    <source>
        <dbReference type="Google" id="ProtNLM"/>
    </source>
</evidence>
<reference evidence="2 3" key="1">
    <citation type="submission" date="2016-04" db="EMBL/GenBank/DDBJ databases">
        <title>Genome analyses suggest a sexual origin of heterokaryosis in a supposedly ancient asexual fungus.</title>
        <authorList>
            <person name="Ropars J."/>
            <person name="Sedzielewska K."/>
            <person name="Noel J."/>
            <person name="Charron P."/>
            <person name="Farinelli L."/>
            <person name="Marton T."/>
            <person name="Kruger M."/>
            <person name="Pelin A."/>
            <person name="Brachmann A."/>
            <person name="Corradi N."/>
        </authorList>
    </citation>
    <scope>NUCLEOTIDE SEQUENCE [LARGE SCALE GENOMIC DNA]</scope>
    <source>
        <strain evidence="2 3">C2</strain>
    </source>
</reference>
<evidence type="ECO:0000313" key="2">
    <source>
        <dbReference type="EMBL" id="PKK57744.1"/>
    </source>
</evidence>
<evidence type="ECO:0000313" key="3">
    <source>
        <dbReference type="Proteomes" id="UP000233469"/>
    </source>
</evidence>
<name>A0A2N1M7X5_9GLOM</name>
<gene>
    <name evidence="2" type="ORF">RhiirC2_797505</name>
</gene>
<dbReference type="VEuPathDB" id="FungiDB:RhiirA1_403074"/>
<feature type="region of interest" description="Disordered" evidence="1">
    <location>
        <begin position="24"/>
        <end position="73"/>
    </location>
</feature>
<comment type="caution">
    <text evidence="2">The sequence shown here is derived from an EMBL/GenBank/DDBJ whole genome shotgun (WGS) entry which is preliminary data.</text>
</comment>
<feature type="compositionally biased region" description="Basic and acidic residues" evidence="1">
    <location>
        <begin position="39"/>
        <end position="59"/>
    </location>
</feature>
<evidence type="ECO:0000256" key="1">
    <source>
        <dbReference type="SAM" id="MobiDB-lite"/>
    </source>
</evidence>
<dbReference type="VEuPathDB" id="FungiDB:FUN_010691"/>
<dbReference type="Proteomes" id="UP000233469">
    <property type="component" value="Unassembled WGS sequence"/>
</dbReference>
<dbReference type="SUPFAM" id="SSF56219">
    <property type="entry name" value="DNase I-like"/>
    <property type="match status" value="1"/>
</dbReference>
<organism evidence="2 3">
    <name type="scientific">Rhizophagus irregularis</name>
    <dbReference type="NCBI Taxonomy" id="588596"/>
    <lineage>
        <taxon>Eukaryota</taxon>
        <taxon>Fungi</taxon>
        <taxon>Fungi incertae sedis</taxon>
        <taxon>Mucoromycota</taxon>
        <taxon>Glomeromycotina</taxon>
        <taxon>Glomeromycetes</taxon>
        <taxon>Glomerales</taxon>
        <taxon>Glomeraceae</taxon>
        <taxon>Rhizophagus</taxon>
    </lineage>
</organism>
<sequence>MTKAEDNIMDNSISNYKEEMDLKDQDASKATSSIQEFESAIKTKADNQKCTKTDDKTDHNWYPPSKIKKPKKDSNLKMKEKKYYTLHVQQISSREFKILEVPSNNIDKTSIESSIRRLLHASDFDERKKHKGEFIGFGKEHTVAKALEITAPFNPKSAFKQSLDKIIVEFQNEADLFNACDKNYHFSDFNIKGYPLDYNWPQRDCVISKLKKLQFDKSNHTPDKSTQPQLVGSHEIAGNYDDDSKEKVNNKLHIQGQHITLGVKSHCSMNNNKDNIIISNNTSFDTSSTHSNTPNNQNRQGDWDEYKRIPTAYNKNDTPDQQHLQDIDDQAKFPTLSFATHNINGLKSNPNKLYSLIDDLKDFDIIGLNETNISPKDGKYINNELNKGKILNATDNILYVQLIFKQCSISIVQNYRNIRVMNLIIFQRNKWAVHYAPIAEIDENIYKDIMIKPTQEEWITMLKECNDKSASSLLNIGYKLIKKAGPKTQTSLRSFAALIYRIATFPDKWVTLQIFLIPKPKDWQFRLNNIRPILLLECLRKLLPGGSTNILIHVINNIVNDAITAKKELWICL</sequence>
<accession>A0A2N1M7X5</accession>
<dbReference type="VEuPathDB" id="FungiDB:RhiirA1_463449"/>
<feature type="region of interest" description="Disordered" evidence="1">
    <location>
        <begin position="217"/>
        <end position="244"/>
    </location>
</feature>
<dbReference type="VEuPathDB" id="FungiDB:RhiirA1_396643"/>
<protein>
    <recommendedName>
        <fullName evidence="4">RNA-directed DNA polymerase from mobile element jockey-like</fullName>
    </recommendedName>
</protein>